<evidence type="ECO:0000313" key="2">
    <source>
        <dbReference type="EMBL" id="MCP2345658.1"/>
    </source>
</evidence>
<keyword evidence="3" id="KW-1185">Reference proteome</keyword>
<comment type="caution">
    <text evidence="2">The sequence shown here is derived from an EMBL/GenBank/DDBJ whole genome shotgun (WGS) entry which is preliminary data.</text>
</comment>
<reference evidence="2 3" key="1">
    <citation type="submission" date="2022-06" db="EMBL/GenBank/DDBJ databases">
        <title>Sequencing the genomes of 1000 actinobacteria strains.</title>
        <authorList>
            <person name="Klenk H.-P."/>
        </authorList>
    </citation>
    <scope>NUCLEOTIDE SEQUENCE [LARGE SCALE GENOMIC DNA]</scope>
    <source>
        <strain evidence="2 3">DSM 44170</strain>
    </source>
</reference>
<dbReference type="EMBL" id="JAMZEC010000001">
    <property type="protein sequence ID" value="MCP2345658.1"/>
    <property type="molecule type" value="Genomic_DNA"/>
</dbReference>
<sequence length="83" mass="8364">MPTSSSDAGGEGGGRQPGTLLGRHQPALRGQAGQLLLGGQRLQVDVLGGQGVARRQVVPSVVGEEADQGGDGQRRAVARRPGA</sequence>
<accession>A0ABT1JV82</accession>
<evidence type="ECO:0000313" key="3">
    <source>
        <dbReference type="Proteomes" id="UP001320766"/>
    </source>
</evidence>
<protein>
    <submittedName>
        <fullName evidence="2">Uncharacterized protein</fullName>
    </submittedName>
</protein>
<dbReference type="RefSeq" id="WP_253767404.1">
    <property type="nucleotide sequence ID" value="NZ_BAAAVE010000052.1"/>
</dbReference>
<proteinExistence type="predicted"/>
<feature type="region of interest" description="Disordered" evidence="1">
    <location>
        <begin position="61"/>
        <end position="83"/>
    </location>
</feature>
<evidence type="ECO:0000256" key="1">
    <source>
        <dbReference type="SAM" id="MobiDB-lite"/>
    </source>
</evidence>
<name>A0ABT1JV82_9ACTN</name>
<organism evidence="2 3">
    <name type="scientific">Nonomuraea roseoviolacea subsp. carminata</name>
    <dbReference type="NCBI Taxonomy" id="160689"/>
    <lineage>
        <taxon>Bacteria</taxon>
        <taxon>Bacillati</taxon>
        <taxon>Actinomycetota</taxon>
        <taxon>Actinomycetes</taxon>
        <taxon>Streptosporangiales</taxon>
        <taxon>Streptosporangiaceae</taxon>
        <taxon>Nonomuraea</taxon>
    </lineage>
</organism>
<feature type="region of interest" description="Disordered" evidence="1">
    <location>
        <begin position="1"/>
        <end position="26"/>
    </location>
</feature>
<gene>
    <name evidence="2" type="ORF">HD595_001780</name>
</gene>
<dbReference type="Proteomes" id="UP001320766">
    <property type="component" value="Unassembled WGS sequence"/>
</dbReference>